<dbReference type="EMBL" id="VZPX01000015">
    <property type="protein sequence ID" value="KAB0480283.1"/>
    <property type="molecule type" value="Genomic_DNA"/>
</dbReference>
<comment type="caution">
    <text evidence="2">The sequence shown here is derived from an EMBL/GenBank/DDBJ whole genome shotgun (WGS) entry which is preliminary data.</text>
</comment>
<gene>
    <name evidence="2" type="ORF">F7Q91_09160</name>
</gene>
<dbReference type="RefSeq" id="WP_137407108.1">
    <property type="nucleotide sequence ID" value="NZ_AP025466.1"/>
</dbReference>
<name>A0A7V7TGX6_9VIBR</name>
<organism evidence="2 3">
    <name type="scientific">Vibrio chagasii</name>
    <dbReference type="NCBI Taxonomy" id="170679"/>
    <lineage>
        <taxon>Bacteria</taxon>
        <taxon>Pseudomonadati</taxon>
        <taxon>Pseudomonadota</taxon>
        <taxon>Gammaproteobacteria</taxon>
        <taxon>Vibrionales</taxon>
        <taxon>Vibrionaceae</taxon>
        <taxon>Vibrio</taxon>
    </lineage>
</organism>
<dbReference type="GeneID" id="77343982"/>
<keyword evidence="1" id="KW-0732">Signal</keyword>
<evidence type="ECO:0000313" key="3">
    <source>
        <dbReference type="Proteomes" id="UP000423756"/>
    </source>
</evidence>
<dbReference type="AlphaFoldDB" id="A0A7V7TGX6"/>
<proteinExistence type="predicted"/>
<protein>
    <submittedName>
        <fullName evidence="2">Uncharacterized protein</fullName>
    </submittedName>
</protein>
<feature type="signal peptide" evidence="1">
    <location>
        <begin position="1"/>
        <end position="20"/>
    </location>
</feature>
<reference evidence="2 3" key="1">
    <citation type="submission" date="2019-09" db="EMBL/GenBank/DDBJ databases">
        <title>Draft genome sequences of 48 bacterial type strains from the CCUG.</title>
        <authorList>
            <person name="Tunovic T."/>
            <person name="Pineiro-Iglesias B."/>
            <person name="Unosson C."/>
            <person name="Inganas E."/>
            <person name="Ohlen M."/>
            <person name="Cardew S."/>
            <person name="Jensie-Markopoulos S."/>
            <person name="Salva-Serra F."/>
            <person name="Jaen-Luchoro D."/>
            <person name="Karlsson R."/>
            <person name="Svensson-Stadler L."/>
            <person name="Chun J."/>
            <person name="Moore E."/>
        </authorList>
    </citation>
    <scope>NUCLEOTIDE SEQUENCE [LARGE SCALE GENOMIC DNA]</scope>
    <source>
        <strain evidence="2 3">CCUG 48643</strain>
    </source>
</reference>
<feature type="chain" id="PRO_5030701881" evidence="1">
    <location>
        <begin position="21"/>
        <end position="111"/>
    </location>
</feature>
<sequence>MKARLSLSLLGILCSPSLVASESNGKVIDYWIHNTHDSFAFSVENQTGRPSCATYGNPTGRYVVDTRTQSGKLVVSAVMAAKASGANISAVGQGKCDYYIDSEDLLYLRAY</sequence>
<accession>A0A7V7TGX6</accession>
<dbReference type="Proteomes" id="UP000423756">
    <property type="component" value="Unassembled WGS sequence"/>
</dbReference>
<evidence type="ECO:0000256" key="1">
    <source>
        <dbReference type="SAM" id="SignalP"/>
    </source>
</evidence>
<evidence type="ECO:0000313" key="2">
    <source>
        <dbReference type="EMBL" id="KAB0480283.1"/>
    </source>
</evidence>